<accession>A8YEC1</accession>
<dbReference type="AlphaFoldDB" id="A8YEC1"/>
<proteinExistence type="predicted"/>
<organism evidence="1">
    <name type="scientific">Microcystis aeruginosa (strain PCC 7806)</name>
    <dbReference type="NCBI Taxonomy" id="267872"/>
    <lineage>
        <taxon>Bacteria</taxon>
        <taxon>Bacillati</taxon>
        <taxon>Cyanobacteriota</taxon>
        <taxon>Cyanophyceae</taxon>
        <taxon>Oscillatoriophycideae</taxon>
        <taxon>Chroococcales</taxon>
        <taxon>Microcystaceae</taxon>
        <taxon>Microcystis</taxon>
    </lineage>
</organism>
<gene>
    <name evidence="1" type="ORF">IPF_1504</name>
</gene>
<evidence type="ECO:0000313" key="1">
    <source>
        <dbReference type="EMBL" id="CAO86995.1"/>
    </source>
</evidence>
<sequence>MIGNGGKNGGVFPLSPGLGEFPGFVGFVVGGLGASEPGGEGFGFGFGGSDGPGEVCGGVKLLGCPIGIGFLGSGEEYGGFVLVSLSVEGGAKGPGLLGGKK</sequence>
<dbReference type="EMBL" id="AM778928">
    <property type="protein sequence ID" value="CAO86995.1"/>
    <property type="molecule type" value="Genomic_DNA"/>
</dbReference>
<protein>
    <submittedName>
        <fullName evidence="1">Genome sequencing data, contig C298</fullName>
    </submittedName>
</protein>
<name>A8YEC1_MICA7</name>
<reference evidence="1" key="1">
    <citation type="submission" date="2007-08" db="EMBL/GenBank/DDBJ databases">
        <authorList>
            <person name="Frangeul L."/>
        </authorList>
    </citation>
    <scope>NUCLEOTIDE SEQUENCE</scope>
    <source>
        <strain evidence="1">PCC 7806</strain>
    </source>
</reference>